<organism evidence="2 3">
    <name type="scientific">Mycobacterium simiae</name>
    <name type="common">Mycobacterium habana</name>
    <dbReference type="NCBI Taxonomy" id="1784"/>
    <lineage>
        <taxon>Bacteria</taxon>
        <taxon>Bacillati</taxon>
        <taxon>Actinomycetota</taxon>
        <taxon>Actinomycetes</taxon>
        <taxon>Mycobacteriales</taxon>
        <taxon>Mycobacteriaceae</taxon>
        <taxon>Mycobacterium</taxon>
        <taxon>Mycobacterium simiae complex</taxon>
    </lineage>
</organism>
<dbReference type="SUPFAM" id="SSF52091">
    <property type="entry name" value="SpoIIaa-like"/>
    <property type="match status" value="1"/>
</dbReference>
<reference evidence="2 3" key="1">
    <citation type="submission" date="2019-09" db="EMBL/GenBank/DDBJ databases">
        <title>Report of infection by Mycobacterium simiae a patient suffering from pulmonary tuberculosis.</title>
        <authorList>
            <person name="Mohanty P.S."/>
            <person name="Bansal A.K."/>
            <person name="Singh H."/>
            <person name="Sharma S."/>
            <person name="Patil S.A."/>
            <person name="Upadhaya P."/>
            <person name="Singh P.K."/>
            <person name="Kumar D."/>
            <person name="Kumar S."/>
            <person name="Singh R.K."/>
            <person name="Chaudhary B."/>
        </authorList>
    </citation>
    <scope>NUCLEOTIDE SEQUENCE [LARGE SCALE GENOMIC DNA]</scope>
    <source>
        <strain evidence="2 3">JAL-560-SIM</strain>
    </source>
</reference>
<dbReference type="AlphaFoldDB" id="A0A5B1BY40"/>
<protein>
    <submittedName>
        <fullName evidence="2">STAS domain-containing protein</fullName>
    </submittedName>
</protein>
<sequence>MTIADVGNGTYHCDGAQIRAHCRALATVVTVRGEIDAVNVDRVGEYIRRFILGNNPVVLDMSDVSYFSAAGISLLHMLDEACAATGVQWLLVANPAIKEQLGYGRDGDGPLFPITGSVHEALRDLAEAIASRRQLVLPLIRKTA</sequence>
<dbReference type="Pfam" id="PF01740">
    <property type="entry name" value="STAS"/>
    <property type="match status" value="1"/>
</dbReference>
<evidence type="ECO:0000313" key="3">
    <source>
        <dbReference type="Proteomes" id="UP000324701"/>
    </source>
</evidence>
<dbReference type="InterPro" id="IPR036513">
    <property type="entry name" value="STAS_dom_sf"/>
</dbReference>
<feature type="domain" description="STAS" evidence="1">
    <location>
        <begin position="28"/>
        <end position="125"/>
    </location>
</feature>
<comment type="caution">
    <text evidence="2">The sequence shown here is derived from an EMBL/GenBank/DDBJ whole genome shotgun (WGS) entry which is preliminary data.</text>
</comment>
<evidence type="ECO:0000313" key="2">
    <source>
        <dbReference type="EMBL" id="KAA1252109.1"/>
    </source>
</evidence>
<dbReference type="EMBL" id="VTZN01000002">
    <property type="protein sequence ID" value="KAA1252109.1"/>
    <property type="molecule type" value="Genomic_DNA"/>
</dbReference>
<dbReference type="InterPro" id="IPR002645">
    <property type="entry name" value="STAS_dom"/>
</dbReference>
<evidence type="ECO:0000259" key="1">
    <source>
        <dbReference type="PROSITE" id="PS50801"/>
    </source>
</evidence>
<dbReference type="CDD" id="cd07043">
    <property type="entry name" value="STAS_anti-anti-sigma_factors"/>
    <property type="match status" value="1"/>
</dbReference>
<accession>A0A5B1BY40</accession>
<dbReference type="RefSeq" id="WP_149652133.1">
    <property type="nucleotide sequence ID" value="NZ_VTZN01000002.1"/>
</dbReference>
<keyword evidence="3" id="KW-1185">Reference proteome</keyword>
<dbReference type="Gene3D" id="3.30.750.24">
    <property type="entry name" value="STAS domain"/>
    <property type="match status" value="1"/>
</dbReference>
<name>A0A5B1BY40_MYCSI</name>
<gene>
    <name evidence="2" type="ORF">F0Q45_01065</name>
</gene>
<dbReference type="OrthoDB" id="4735650at2"/>
<dbReference type="PROSITE" id="PS50801">
    <property type="entry name" value="STAS"/>
    <property type="match status" value="1"/>
</dbReference>
<proteinExistence type="predicted"/>
<dbReference type="Proteomes" id="UP000324701">
    <property type="component" value="Unassembled WGS sequence"/>
</dbReference>